<dbReference type="Proteomes" id="UP001307168">
    <property type="component" value="Unassembled WGS sequence"/>
</dbReference>
<sequence length="99" mass="11433">MKIKTSIKLEYKNGRFRKLTMFETDPQVAEQEVDGEVTKRRPATVQDMKIALRKSLATMMRDSKIRSFTDHETGKVVIIRFTDVDEIEIGVEEVVENEG</sequence>
<gene>
    <name evidence="1" type="ORF">P4706_28490</name>
</gene>
<dbReference type="AlphaFoldDB" id="A0AAW9NL91"/>
<evidence type="ECO:0000313" key="1">
    <source>
        <dbReference type="EMBL" id="MEC0276934.1"/>
    </source>
</evidence>
<protein>
    <submittedName>
        <fullName evidence="1">Uncharacterized protein</fullName>
    </submittedName>
</protein>
<organism evidence="1 2">
    <name type="scientific">Peribacillus castrilensis</name>
    <dbReference type="NCBI Taxonomy" id="2897690"/>
    <lineage>
        <taxon>Bacteria</taxon>
        <taxon>Bacillati</taxon>
        <taxon>Bacillota</taxon>
        <taxon>Bacilli</taxon>
        <taxon>Bacillales</taxon>
        <taxon>Bacillaceae</taxon>
        <taxon>Peribacillus</taxon>
    </lineage>
</organism>
<dbReference type="RefSeq" id="WP_367408473.1">
    <property type="nucleotide sequence ID" value="NZ_JARNBH010000042.1"/>
</dbReference>
<accession>A0AAW9NL91</accession>
<proteinExistence type="predicted"/>
<name>A0AAW9NL91_9BACI</name>
<keyword evidence="2" id="KW-1185">Reference proteome</keyword>
<reference evidence="1 2" key="1">
    <citation type="submission" date="2023-03" db="EMBL/GenBank/DDBJ databases">
        <title>Bacillus Genome Sequencing.</title>
        <authorList>
            <person name="Dunlap C."/>
        </authorList>
    </citation>
    <scope>NUCLEOTIDE SEQUENCE [LARGE SCALE GENOMIC DNA]</scope>
    <source>
        <strain evidence="1 2">B-41290</strain>
    </source>
</reference>
<dbReference type="EMBL" id="JARNBH010000042">
    <property type="protein sequence ID" value="MEC0276934.1"/>
    <property type="molecule type" value="Genomic_DNA"/>
</dbReference>
<evidence type="ECO:0000313" key="2">
    <source>
        <dbReference type="Proteomes" id="UP001307168"/>
    </source>
</evidence>
<comment type="caution">
    <text evidence="1">The sequence shown here is derived from an EMBL/GenBank/DDBJ whole genome shotgun (WGS) entry which is preliminary data.</text>
</comment>